<keyword evidence="3" id="KW-1185">Reference proteome</keyword>
<dbReference type="CDD" id="cd11378">
    <property type="entry name" value="DUF296"/>
    <property type="match status" value="1"/>
</dbReference>
<dbReference type="PANTHER" id="PTHR34988">
    <property type="entry name" value="PROTEIN, PUTATIVE-RELATED"/>
    <property type="match status" value="1"/>
</dbReference>
<protein>
    <submittedName>
        <fullName evidence="2">DUF296 domain-containing protein</fullName>
    </submittedName>
</protein>
<dbReference type="PROSITE" id="PS51742">
    <property type="entry name" value="PPC"/>
    <property type="match status" value="1"/>
</dbReference>
<gene>
    <name evidence="2" type="ORF">GLV81_00140</name>
</gene>
<evidence type="ECO:0000313" key="2">
    <source>
        <dbReference type="EMBL" id="QGW26725.1"/>
    </source>
</evidence>
<dbReference type="RefSeq" id="WP_157475835.1">
    <property type="nucleotide sequence ID" value="NZ_CP046566.1"/>
</dbReference>
<dbReference type="Pfam" id="PF03479">
    <property type="entry name" value="PCC"/>
    <property type="match status" value="1"/>
</dbReference>
<sequence>MLQIHPFRLKPGEDLRAGIEAYVQQHQLKAAFVMTCVGSLTQYHLRMADQSKGEKKNGHFEIVSLVGTCSIHGSHLHLSISNEAGITTGGHLLHECHVYTTAEIVLGESTEHVFVRENDGTTAWEELQVKKRQ</sequence>
<reference evidence="2 3" key="1">
    <citation type="submission" date="2019-11" db="EMBL/GenBank/DDBJ databases">
        <authorList>
            <person name="Im W.T."/>
        </authorList>
    </citation>
    <scope>NUCLEOTIDE SEQUENCE [LARGE SCALE GENOMIC DNA]</scope>
    <source>
        <strain evidence="2 3">SB-02</strain>
    </source>
</reference>
<feature type="domain" description="PPC" evidence="1">
    <location>
        <begin position="1"/>
        <end position="130"/>
    </location>
</feature>
<evidence type="ECO:0000259" key="1">
    <source>
        <dbReference type="PROSITE" id="PS51742"/>
    </source>
</evidence>
<dbReference type="PANTHER" id="PTHR34988:SF1">
    <property type="entry name" value="DNA-BINDING PROTEIN"/>
    <property type="match status" value="1"/>
</dbReference>
<accession>A0A6I6GEC4</accession>
<name>A0A6I6GEC4_9BACT</name>
<dbReference type="Gene3D" id="3.30.1330.80">
    <property type="entry name" value="Hypothetical protein, similar to alpha- acetolactate decarboxylase, domain 2"/>
    <property type="match status" value="1"/>
</dbReference>
<dbReference type="AlphaFoldDB" id="A0A6I6GEC4"/>
<dbReference type="SUPFAM" id="SSF117856">
    <property type="entry name" value="AF0104/ALDC/Ptd012-like"/>
    <property type="match status" value="1"/>
</dbReference>
<dbReference type="KEGG" id="fls:GLV81_00140"/>
<dbReference type="Proteomes" id="UP000426027">
    <property type="component" value="Chromosome"/>
</dbReference>
<organism evidence="2 3">
    <name type="scientific">Phnomibacter ginsenosidimutans</name>
    <dbReference type="NCBI Taxonomy" id="2676868"/>
    <lineage>
        <taxon>Bacteria</taxon>
        <taxon>Pseudomonadati</taxon>
        <taxon>Bacteroidota</taxon>
        <taxon>Chitinophagia</taxon>
        <taxon>Chitinophagales</taxon>
        <taxon>Chitinophagaceae</taxon>
        <taxon>Phnomibacter</taxon>
    </lineage>
</organism>
<dbReference type="InterPro" id="IPR005175">
    <property type="entry name" value="PPC_dom"/>
</dbReference>
<evidence type="ECO:0000313" key="3">
    <source>
        <dbReference type="Proteomes" id="UP000426027"/>
    </source>
</evidence>
<dbReference type="EMBL" id="CP046566">
    <property type="protein sequence ID" value="QGW26725.1"/>
    <property type="molecule type" value="Genomic_DNA"/>
</dbReference>
<proteinExistence type="predicted"/>